<reference evidence="4" key="1">
    <citation type="submission" date="2018-11" db="EMBL/GenBank/DDBJ databases">
        <title>Proposal to divide the Flavobacteriaceae and reorganize its genera based on Amino Acid Identity values calculated from whole genome sequences.</title>
        <authorList>
            <person name="Nicholson A.C."/>
            <person name="Gulvik C.A."/>
            <person name="Whitney A.M."/>
            <person name="Humrighouse B.W."/>
            <person name="Bell M."/>
            <person name="Holmes B."/>
            <person name="Steigerwalt A.B."/>
            <person name="Villarma A."/>
            <person name="Sheth M."/>
            <person name="Batra D."/>
            <person name="Pryor J."/>
            <person name="Bernardet J.-F."/>
            <person name="Hugo C."/>
            <person name="Kampfer P."/>
            <person name="Newman J.D."/>
            <person name="McQuiston J.R."/>
        </authorList>
    </citation>
    <scope>NUCLEOTIDE SEQUENCE [LARGE SCALE GENOMIC DNA]</scope>
    <source>
        <strain evidence="4">H4753</strain>
    </source>
</reference>
<accession>A0A3G8WJE3</accession>
<sequence>MGNLHRDFAVLGIPFFLAITLSVFFRLNKMLTFIASQVTFPPLIPFIIYLSVKVGAPFVSNRASFENASFDLDFIKQNLIQYVIGSFLLATLSALFFGAVSYFFYIILALKKSADFQTYNCLKTNNSTGKSLEFSAKIHYIRTLEI</sequence>
<dbReference type="AlphaFoldDB" id="A0A3G8WJE3"/>
<gene>
    <name evidence="3" type="ORF">EIH08_01395</name>
</gene>
<evidence type="ECO:0000313" key="3">
    <source>
        <dbReference type="EMBL" id="AZI19557.1"/>
    </source>
</evidence>
<keyword evidence="1" id="KW-0472">Membrane</keyword>
<dbReference type="Proteomes" id="UP000282297">
    <property type="component" value="Chromosome"/>
</dbReference>
<feature type="transmembrane region" description="Helical" evidence="1">
    <location>
        <begin position="79"/>
        <end position="108"/>
    </location>
</feature>
<evidence type="ECO:0000313" key="4">
    <source>
        <dbReference type="Proteomes" id="UP000282297"/>
    </source>
</evidence>
<feature type="domain" description="DUF2062" evidence="2">
    <location>
        <begin position="12"/>
        <end position="104"/>
    </location>
</feature>
<dbReference type="EMBL" id="CP034171">
    <property type="protein sequence ID" value="AZI19557.1"/>
    <property type="molecule type" value="Genomic_DNA"/>
</dbReference>
<evidence type="ECO:0000256" key="1">
    <source>
        <dbReference type="SAM" id="Phobius"/>
    </source>
</evidence>
<dbReference type="InterPro" id="IPR018639">
    <property type="entry name" value="DUF2062"/>
</dbReference>
<keyword evidence="1" id="KW-0812">Transmembrane</keyword>
<protein>
    <submittedName>
        <fullName evidence="3">DUF2062 domain-containing protein</fullName>
    </submittedName>
</protein>
<evidence type="ECO:0000259" key="2">
    <source>
        <dbReference type="Pfam" id="PF09835"/>
    </source>
</evidence>
<keyword evidence="1" id="KW-1133">Transmembrane helix</keyword>
<feature type="transmembrane region" description="Helical" evidence="1">
    <location>
        <begin position="6"/>
        <end position="27"/>
    </location>
</feature>
<feature type="transmembrane region" description="Helical" evidence="1">
    <location>
        <begin position="39"/>
        <end position="59"/>
    </location>
</feature>
<proteinExistence type="predicted"/>
<name>A0A3G8WJE3_9FLAO</name>
<organism evidence="3 4">
    <name type="scientific">Chryseobacterium taklimakanense</name>
    <dbReference type="NCBI Taxonomy" id="536441"/>
    <lineage>
        <taxon>Bacteria</taxon>
        <taxon>Pseudomonadati</taxon>
        <taxon>Bacteroidota</taxon>
        <taxon>Flavobacteriia</taxon>
        <taxon>Flavobacteriales</taxon>
        <taxon>Weeksellaceae</taxon>
        <taxon>Chryseobacterium group</taxon>
        <taxon>Chryseobacterium</taxon>
    </lineage>
</organism>
<dbReference type="Pfam" id="PF09835">
    <property type="entry name" value="DUF2062"/>
    <property type="match status" value="1"/>
</dbReference>